<dbReference type="AlphaFoldDB" id="A0A7X5QQ32"/>
<evidence type="ECO:0000313" key="1">
    <source>
        <dbReference type="EMBL" id="NHB98452.1"/>
    </source>
</evidence>
<protein>
    <submittedName>
        <fullName evidence="1">Uncharacterized protein</fullName>
    </submittedName>
</protein>
<dbReference type="Proteomes" id="UP000547931">
    <property type="component" value="Unassembled WGS sequence"/>
</dbReference>
<dbReference type="EMBL" id="PUJV01000036">
    <property type="protein sequence ID" value="NHB98452.1"/>
    <property type="molecule type" value="Genomic_DNA"/>
</dbReference>
<keyword evidence="2" id="KW-1185">Reference proteome</keyword>
<dbReference type="GO" id="GO:0046912">
    <property type="term" value="F:acyltransferase activity, acyl groups converted into alkyl on transfer"/>
    <property type="evidence" value="ECO:0007669"/>
    <property type="project" value="InterPro"/>
</dbReference>
<proteinExistence type="predicted"/>
<gene>
    <name evidence="1" type="ORF">C5470_19690</name>
</gene>
<evidence type="ECO:0000313" key="2">
    <source>
        <dbReference type="Proteomes" id="UP000547931"/>
    </source>
</evidence>
<reference evidence="1 2" key="1">
    <citation type="submission" date="2018-02" db="EMBL/GenBank/DDBJ databases">
        <authorList>
            <person name="Machado R.A."/>
        </authorList>
    </citation>
    <scope>NUCLEOTIDE SEQUENCE [LARGE SCALE GENOMIC DNA]</scope>
    <source>
        <strain evidence="1 2">DSM 23271</strain>
    </source>
</reference>
<sequence>MTSKILERSINEFFEVQQLSDQTILKPNRKVKMKILDEGLMQTRRAGFKSHMNTALLCFSRAAGWLAHYYDSIDSKAPILRPQELYL</sequence>
<dbReference type="Gene3D" id="1.10.580.10">
    <property type="entry name" value="Citrate Synthase, domain 1"/>
    <property type="match status" value="1"/>
</dbReference>
<dbReference type="SUPFAM" id="SSF48256">
    <property type="entry name" value="Citrate synthase"/>
    <property type="match status" value="1"/>
</dbReference>
<accession>A0A7X5QQ32</accession>
<organism evidence="1 2">
    <name type="scientific">Photorhabdus stackebrandtii</name>
    <dbReference type="NCBI Taxonomy" id="1123042"/>
    <lineage>
        <taxon>Bacteria</taxon>
        <taxon>Pseudomonadati</taxon>
        <taxon>Pseudomonadota</taxon>
        <taxon>Gammaproteobacteria</taxon>
        <taxon>Enterobacterales</taxon>
        <taxon>Morganellaceae</taxon>
        <taxon>Photorhabdus</taxon>
    </lineage>
</organism>
<dbReference type="RefSeq" id="WP_166291360.1">
    <property type="nucleotide sequence ID" value="NZ_CAWPIE010000036.1"/>
</dbReference>
<name>A0A7X5QQ32_9GAMM</name>
<dbReference type="InterPro" id="IPR016142">
    <property type="entry name" value="Citrate_synth-like_lrg_a-sub"/>
</dbReference>
<dbReference type="InterPro" id="IPR036969">
    <property type="entry name" value="Citrate_synthase_sf"/>
</dbReference>
<comment type="caution">
    <text evidence="1">The sequence shown here is derived from an EMBL/GenBank/DDBJ whole genome shotgun (WGS) entry which is preliminary data.</text>
</comment>